<feature type="compositionally biased region" description="Basic and acidic residues" evidence="1">
    <location>
        <begin position="108"/>
        <end position="126"/>
    </location>
</feature>
<feature type="compositionally biased region" description="Basic residues" evidence="1">
    <location>
        <begin position="127"/>
        <end position="141"/>
    </location>
</feature>
<evidence type="ECO:0000256" key="1">
    <source>
        <dbReference type="SAM" id="MobiDB-lite"/>
    </source>
</evidence>
<feature type="region of interest" description="Disordered" evidence="1">
    <location>
        <begin position="58"/>
        <end position="175"/>
    </location>
</feature>
<dbReference type="KEGG" id="qsa:O6P43_003220"/>
<dbReference type="AlphaFoldDB" id="A0AAD7QE66"/>
<organism evidence="2 3">
    <name type="scientific">Quillaja saponaria</name>
    <name type="common">Soap bark tree</name>
    <dbReference type="NCBI Taxonomy" id="32244"/>
    <lineage>
        <taxon>Eukaryota</taxon>
        <taxon>Viridiplantae</taxon>
        <taxon>Streptophyta</taxon>
        <taxon>Embryophyta</taxon>
        <taxon>Tracheophyta</taxon>
        <taxon>Spermatophyta</taxon>
        <taxon>Magnoliopsida</taxon>
        <taxon>eudicotyledons</taxon>
        <taxon>Gunneridae</taxon>
        <taxon>Pentapetalae</taxon>
        <taxon>rosids</taxon>
        <taxon>fabids</taxon>
        <taxon>Fabales</taxon>
        <taxon>Quillajaceae</taxon>
        <taxon>Quillaja</taxon>
    </lineage>
</organism>
<reference evidence="2" key="1">
    <citation type="journal article" date="2023" name="Science">
        <title>Elucidation of the pathway for biosynthesis of saponin adjuvants from the soapbark tree.</title>
        <authorList>
            <person name="Reed J."/>
            <person name="Orme A."/>
            <person name="El-Demerdash A."/>
            <person name="Owen C."/>
            <person name="Martin L.B.B."/>
            <person name="Misra R.C."/>
            <person name="Kikuchi S."/>
            <person name="Rejzek M."/>
            <person name="Martin A.C."/>
            <person name="Harkess A."/>
            <person name="Leebens-Mack J."/>
            <person name="Louveau T."/>
            <person name="Stephenson M.J."/>
            <person name="Osbourn A."/>
        </authorList>
    </citation>
    <scope>NUCLEOTIDE SEQUENCE</scope>
    <source>
        <strain evidence="2">S10</strain>
    </source>
</reference>
<comment type="caution">
    <text evidence="2">The sequence shown here is derived from an EMBL/GenBank/DDBJ whole genome shotgun (WGS) entry which is preliminary data.</text>
</comment>
<accession>A0AAD7QE66</accession>
<dbReference type="Proteomes" id="UP001163823">
    <property type="component" value="Chromosome 2"/>
</dbReference>
<proteinExistence type="predicted"/>
<feature type="compositionally biased region" description="Basic residues" evidence="1">
    <location>
        <begin position="159"/>
        <end position="168"/>
    </location>
</feature>
<dbReference type="EMBL" id="JARAOO010000002">
    <property type="protein sequence ID" value="KAJ7979872.1"/>
    <property type="molecule type" value="Genomic_DNA"/>
</dbReference>
<evidence type="ECO:0000313" key="2">
    <source>
        <dbReference type="EMBL" id="KAJ7979872.1"/>
    </source>
</evidence>
<keyword evidence="3" id="KW-1185">Reference proteome</keyword>
<protein>
    <submittedName>
        <fullName evidence="2">Uncharacterized protein</fullName>
    </submittedName>
</protein>
<sequence>MINTIMKCVITPLALDHYKRPFYWSHFFIKAKCLPSTCFFYSLVWYSLPQPPLLITTSHPTTTNHRTIHKPPVLGEEESQLEQEAATLDGKPKYKPPPYHKPPYHKPPTVEDTRFEQEETTLDGKYHKPPYYKPPYHKPPYHKPPTVEDTETTLDGKYHKPPHYKPPYHKPPTAN</sequence>
<name>A0AAD7QE66_QUISA</name>
<gene>
    <name evidence="2" type="ORF">O6P43_003220</name>
</gene>
<evidence type="ECO:0000313" key="3">
    <source>
        <dbReference type="Proteomes" id="UP001163823"/>
    </source>
</evidence>